<dbReference type="EMBL" id="JBFOLJ010000006">
    <property type="protein sequence ID" value="KAL2528852.1"/>
    <property type="molecule type" value="Genomic_DNA"/>
</dbReference>
<comment type="caution">
    <text evidence="2">The sequence shown here is derived from an EMBL/GenBank/DDBJ whole genome shotgun (WGS) entry which is preliminary data.</text>
</comment>
<keyword evidence="3" id="KW-1185">Reference proteome</keyword>
<feature type="domain" description="PB1-like" evidence="1">
    <location>
        <begin position="27"/>
        <end position="122"/>
    </location>
</feature>
<proteinExistence type="predicted"/>
<sequence length="160" mass="18425">MEANKTPRTRFRLYHEQAPLYGKDLPHFTVKIHHRGIMFTKSNNLVYEHGDVDYMDYVHSSSLNRELLDKLVEGVGLDLPMGFLYKKQKFSLLEGLVRIRSNVDIAMLLKDRNGANEVEIYLVLPSRNYELSILIPLRPPSPDNSNVYKGLVIIDPEIGE</sequence>
<evidence type="ECO:0000259" key="1">
    <source>
        <dbReference type="Pfam" id="PF26130"/>
    </source>
</evidence>
<dbReference type="InterPro" id="IPR058594">
    <property type="entry name" value="PB1-like_dom_pln"/>
</dbReference>
<dbReference type="AlphaFoldDB" id="A0ABD1UUV7"/>
<dbReference type="Pfam" id="PF26130">
    <property type="entry name" value="PB1-like"/>
    <property type="match status" value="1"/>
</dbReference>
<gene>
    <name evidence="2" type="ORF">Fot_21453</name>
</gene>
<evidence type="ECO:0000313" key="3">
    <source>
        <dbReference type="Proteomes" id="UP001604277"/>
    </source>
</evidence>
<protein>
    <recommendedName>
        <fullName evidence="1">PB1-like domain-containing protein</fullName>
    </recommendedName>
</protein>
<organism evidence="2 3">
    <name type="scientific">Forsythia ovata</name>
    <dbReference type="NCBI Taxonomy" id="205694"/>
    <lineage>
        <taxon>Eukaryota</taxon>
        <taxon>Viridiplantae</taxon>
        <taxon>Streptophyta</taxon>
        <taxon>Embryophyta</taxon>
        <taxon>Tracheophyta</taxon>
        <taxon>Spermatophyta</taxon>
        <taxon>Magnoliopsida</taxon>
        <taxon>eudicotyledons</taxon>
        <taxon>Gunneridae</taxon>
        <taxon>Pentapetalae</taxon>
        <taxon>asterids</taxon>
        <taxon>lamiids</taxon>
        <taxon>Lamiales</taxon>
        <taxon>Oleaceae</taxon>
        <taxon>Forsythieae</taxon>
        <taxon>Forsythia</taxon>
    </lineage>
</organism>
<dbReference type="Proteomes" id="UP001604277">
    <property type="component" value="Unassembled WGS sequence"/>
</dbReference>
<name>A0ABD1UUV7_9LAMI</name>
<evidence type="ECO:0000313" key="2">
    <source>
        <dbReference type="EMBL" id="KAL2528852.1"/>
    </source>
</evidence>
<reference evidence="3" key="1">
    <citation type="submission" date="2024-07" db="EMBL/GenBank/DDBJ databases">
        <title>Two chromosome-level genome assemblies of Korean endemic species Abeliophyllum distichum and Forsythia ovata (Oleaceae).</title>
        <authorList>
            <person name="Jang H."/>
        </authorList>
    </citation>
    <scope>NUCLEOTIDE SEQUENCE [LARGE SCALE GENOMIC DNA]</scope>
</reference>
<accession>A0ABD1UUV7</accession>